<comment type="caution">
    <text evidence="1">The sequence shown here is derived from an EMBL/GenBank/DDBJ whole genome shotgun (WGS) entry which is preliminary data.</text>
</comment>
<evidence type="ECO:0000313" key="2">
    <source>
        <dbReference type="Proteomes" id="UP001142175"/>
    </source>
</evidence>
<dbReference type="AlphaFoldDB" id="A0A9X2P558"/>
<reference evidence="1" key="1">
    <citation type="submission" date="2022-08" db="EMBL/GenBank/DDBJ databases">
        <authorList>
            <person name="Zhang D."/>
        </authorList>
    </citation>
    <scope>NUCLEOTIDE SEQUENCE</scope>
    <source>
        <strain evidence="1">XJ19-11</strain>
    </source>
</reference>
<organism evidence="1 2">
    <name type="scientific">Aquiflexum gelatinilyticum</name>
    <dbReference type="NCBI Taxonomy" id="2961943"/>
    <lineage>
        <taxon>Bacteria</taxon>
        <taxon>Pseudomonadati</taxon>
        <taxon>Bacteroidota</taxon>
        <taxon>Cytophagia</taxon>
        <taxon>Cytophagales</taxon>
        <taxon>Cyclobacteriaceae</taxon>
        <taxon>Aquiflexum</taxon>
    </lineage>
</organism>
<dbReference type="Proteomes" id="UP001142175">
    <property type="component" value="Unassembled WGS sequence"/>
</dbReference>
<accession>A0A9X2P558</accession>
<dbReference type="EMBL" id="JANSUY010000015">
    <property type="protein sequence ID" value="MCR9016554.1"/>
    <property type="molecule type" value="Genomic_DNA"/>
</dbReference>
<proteinExistence type="predicted"/>
<sequence>MPYITAVLHPEITFMDRRKSLKILGGTAVGIAGLVLVDWKWQLVDQLTHKGFFSFKEEELITAIADTIIPAGLPPKVPTPDAQPIGALSTGTDKYLIRLFEHCYEKNDQDLIKAQLASLAEKSKSEIGKSFDKATQEEREGLLLSFASSENEEEKKFFDLMKSQTIIGFTTVKEVMVDYRGYKVAPGYFHGCIDVPSQA</sequence>
<gene>
    <name evidence="1" type="ORF">NU887_16035</name>
</gene>
<dbReference type="RefSeq" id="WP_258424401.1">
    <property type="nucleotide sequence ID" value="NZ_JANSUY010000015.1"/>
</dbReference>
<evidence type="ECO:0000313" key="1">
    <source>
        <dbReference type="EMBL" id="MCR9016554.1"/>
    </source>
</evidence>
<name>A0A9X2P558_9BACT</name>
<protein>
    <submittedName>
        <fullName evidence="1">Gluconate 2-dehydrogenase subunit 3 family protein</fullName>
    </submittedName>
</protein>
<dbReference type="Pfam" id="PF13618">
    <property type="entry name" value="Gluconate_2-dh3"/>
    <property type="match status" value="1"/>
</dbReference>
<keyword evidence="2" id="KW-1185">Reference proteome</keyword>
<dbReference type="InterPro" id="IPR027056">
    <property type="entry name" value="Gluconate_2DH_su3"/>
</dbReference>